<feature type="region of interest" description="Disordered" evidence="1">
    <location>
        <begin position="128"/>
        <end position="220"/>
    </location>
</feature>
<evidence type="ECO:0000256" key="2">
    <source>
        <dbReference type="SAM" id="Phobius"/>
    </source>
</evidence>
<dbReference type="EMBL" id="BAAALN010000005">
    <property type="protein sequence ID" value="GAA1238165.1"/>
    <property type="molecule type" value="Genomic_DNA"/>
</dbReference>
<feature type="transmembrane region" description="Helical" evidence="2">
    <location>
        <begin position="33"/>
        <end position="55"/>
    </location>
</feature>
<sequence>MPGVECCARDGTGGRECGGRDGTDRGSVTVEGAITVCSLIVVLGLVLSVVTAMLAQVRCADAAGEAARLLGRGDDARAREAVRRLAPDGATFAAADDGTGVEVTVRSPFLGGLLPGVELSAGAYAVREPGAEGDRPDGGEHDGGAHEGENPDGEDSDTEDSDTEDSDTEDSDTEDSDGEGSAGEVPEGGGGSGTDHDGGRPGGGGAVAGGDRTGEAEERR</sequence>
<dbReference type="NCBIfam" id="NF041390">
    <property type="entry name" value="TadE_Rv3655c"/>
    <property type="match status" value="1"/>
</dbReference>
<organism evidence="3 4">
    <name type="scientific">Prauserella halophila</name>
    <dbReference type="NCBI Taxonomy" id="185641"/>
    <lineage>
        <taxon>Bacteria</taxon>
        <taxon>Bacillati</taxon>
        <taxon>Actinomycetota</taxon>
        <taxon>Actinomycetes</taxon>
        <taxon>Pseudonocardiales</taxon>
        <taxon>Pseudonocardiaceae</taxon>
        <taxon>Prauserella</taxon>
    </lineage>
</organism>
<dbReference type="InterPro" id="IPR049790">
    <property type="entry name" value="Rv3655c/TadE"/>
</dbReference>
<feature type="compositionally biased region" description="Acidic residues" evidence="1">
    <location>
        <begin position="150"/>
        <end position="178"/>
    </location>
</feature>
<proteinExistence type="predicted"/>
<protein>
    <recommendedName>
        <fullName evidence="5">Pilus assembly protein TadE</fullName>
    </recommendedName>
</protein>
<keyword evidence="2" id="KW-0812">Transmembrane</keyword>
<evidence type="ECO:0000313" key="3">
    <source>
        <dbReference type="EMBL" id="GAA1238165.1"/>
    </source>
</evidence>
<dbReference type="Proteomes" id="UP001500653">
    <property type="component" value="Unassembled WGS sequence"/>
</dbReference>
<evidence type="ECO:0008006" key="5">
    <source>
        <dbReference type="Google" id="ProtNLM"/>
    </source>
</evidence>
<feature type="compositionally biased region" description="Basic and acidic residues" evidence="1">
    <location>
        <begin position="129"/>
        <end position="149"/>
    </location>
</feature>
<keyword evidence="4" id="KW-1185">Reference proteome</keyword>
<comment type="caution">
    <text evidence="3">The sequence shown here is derived from an EMBL/GenBank/DDBJ whole genome shotgun (WGS) entry which is preliminary data.</text>
</comment>
<keyword evidence="2" id="KW-0472">Membrane</keyword>
<reference evidence="4" key="1">
    <citation type="journal article" date="2019" name="Int. J. Syst. Evol. Microbiol.">
        <title>The Global Catalogue of Microorganisms (GCM) 10K type strain sequencing project: providing services to taxonomists for standard genome sequencing and annotation.</title>
        <authorList>
            <consortium name="The Broad Institute Genomics Platform"/>
            <consortium name="The Broad Institute Genome Sequencing Center for Infectious Disease"/>
            <person name="Wu L."/>
            <person name="Ma J."/>
        </authorList>
    </citation>
    <scope>NUCLEOTIDE SEQUENCE [LARGE SCALE GENOMIC DNA]</scope>
    <source>
        <strain evidence="4">JCM 13023</strain>
    </source>
</reference>
<accession>A0ABP4GV66</accession>
<gene>
    <name evidence="3" type="ORF">GCM10009676_23400</name>
</gene>
<evidence type="ECO:0000313" key="4">
    <source>
        <dbReference type="Proteomes" id="UP001500653"/>
    </source>
</evidence>
<name>A0ABP4GV66_9PSEU</name>
<keyword evidence="2" id="KW-1133">Transmembrane helix</keyword>
<evidence type="ECO:0000256" key="1">
    <source>
        <dbReference type="SAM" id="MobiDB-lite"/>
    </source>
</evidence>